<evidence type="ECO:0000313" key="3">
    <source>
        <dbReference type="Proteomes" id="UP001169760"/>
    </source>
</evidence>
<protein>
    <recommendedName>
        <fullName evidence="4">Fibronectin type-III domain-containing protein</fullName>
    </recommendedName>
</protein>
<reference evidence="2" key="1">
    <citation type="submission" date="2023-07" db="EMBL/GenBank/DDBJ databases">
        <title>Genome content predicts the carbon catabolic preferences of heterotrophic bacteria.</title>
        <authorList>
            <person name="Gralka M."/>
        </authorList>
    </citation>
    <scope>NUCLEOTIDE SEQUENCE</scope>
    <source>
        <strain evidence="2">I3M17_2</strain>
    </source>
</reference>
<evidence type="ECO:0008006" key="4">
    <source>
        <dbReference type="Google" id="ProtNLM"/>
    </source>
</evidence>
<dbReference type="Proteomes" id="UP001169760">
    <property type="component" value="Unassembled WGS sequence"/>
</dbReference>
<keyword evidence="1" id="KW-0732">Signal</keyword>
<proteinExistence type="predicted"/>
<dbReference type="RefSeq" id="WP_280946998.1">
    <property type="nucleotide sequence ID" value="NZ_CP123764.1"/>
</dbReference>
<name>A0AAW7X8W3_9GAMM</name>
<organism evidence="2 3">
    <name type="scientific">Saccharophagus degradans</name>
    <dbReference type="NCBI Taxonomy" id="86304"/>
    <lineage>
        <taxon>Bacteria</taxon>
        <taxon>Pseudomonadati</taxon>
        <taxon>Pseudomonadota</taxon>
        <taxon>Gammaproteobacteria</taxon>
        <taxon>Cellvibrionales</taxon>
        <taxon>Cellvibrionaceae</taxon>
        <taxon>Saccharophagus</taxon>
    </lineage>
</organism>
<comment type="caution">
    <text evidence="2">The sequence shown here is derived from an EMBL/GenBank/DDBJ whole genome shotgun (WGS) entry which is preliminary data.</text>
</comment>
<sequence>MNRLLSKVALVMCVILLAGKIYAAPSLEVPSLSDDATFVVGVDWSLVNTEDQRHIELYRNYQGGEFELIAEGQSIQALSQVVLKNGVYGYKLRIIQSDLAFESAPAFVEVNSPVLSYQLPEPKSRRAYGLGMNY</sequence>
<evidence type="ECO:0000256" key="1">
    <source>
        <dbReference type="SAM" id="SignalP"/>
    </source>
</evidence>
<dbReference type="EMBL" id="JAUOPB010000011">
    <property type="protein sequence ID" value="MDO6423924.1"/>
    <property type="molecule type" value="Genomic_DNA"/>
</dbReference>
<evidence type="ECO:0000313" key="2">
    <source>
        <dbReference type="EMBL" id="MDO6423924.1"/>
    </source>
</evidence>
<feature type="signal peptide" evidence="1">
    <location>
        <begin position="1"/>
        <end position="23"/>
    </location>
</feature>
<feature type="chain" id="PRO_5043678598" description="Fibronectin type-III domain-containing protein" evidence="1">
    <location>
        <begin position="24"/>
        <end position="134"/>
    </location>
</feature>
<gene>
    <name evidence="2" type="ORF">Q4521_15680</name>
</gene>
<accession>A0AAW7X8W3</accession>
<dbReference type="AlphaFoldDB" id="A0AAW7X8W3"/>